<evidence type="ECO:0000259" key="1">
    <source>
        <dbReference type="Pfam" id="PF11738"/>
    </source>
</evidence>
<evidence type="ECO:0000313" key="2">
    <source>
        <dbReference type="EMBL" id="NYE08241.1"/>
    </source>
</evidence>
<organism evidence="2 3">
    <name type="scientific">Neobacillus niacini</name>
    <dbReference type="NCBI Taxonomy" id="86668"/>
    <lineage>
        <taxon>Bacteria</taxon>
        <taxon>Bacillati</taxon>
        <taxon>Bacillota</taxon>
        <taxon>Bacilli</taxon>
        <taxon>Bacillales</taxon>
        <taxon>Bacillaceae</taxon>
        <taxon>Neobacillus</taxon>
    </lineage>
</organism>
<feature type="domain" description="DUF3298" evidence="1">
    <location>
        <begin position="490"/>
        <end position="564"/>
    </location>
</feature>
<dbReference type="Proteomes" id="UP000548423">
    <property type="component" value="Unassembled WGS sequence"/>
</dbReference>
<evidence type="ECO:0000313" key="3">
    <source>
        <dbReference type="Proteomes" id="UP000548423"/>
    </source>
</evidence>
<dbReference type="InterPro" id="IPR032774">
    <property type="entry name" value="WG_beta_rep"/>
</dbReference>
<accession>A0A852TJ88</accession>
<dbReference type="EMBL" id="JACCBX010000012">
    <property type="protein sequence ID" value="NYE08241.1"/>
    <property type="molecule type" value="Genomic_DNA"/>
</dbReference>
<reference evidence="3" key="2">
    <citation type="submission" date="2020-08" db="EMBL/GenBank/DDBJ databases">
        <title>The Agave Microbiome: Exploring the role of microbial communities in plant adaptations to desert environments.</title>
        <authorList>
            <person name="Partida-Martinez L.P."/>
        </authorList>
    </citation>
    <scope>NUCLEOTIDE SEQUENCE [LARGE SCALE GENOMIC DNA]</scope>
    <source>
        <strain evidence="3">AT2.8</strain>
    </source>
</reference>
<dbReference type="Gene3D" id="3.90.640.20">
    <property type="entry name" value="Heat-shock cognate protein, ATPase"/>
    <property type="match status" value="1"/>
</dbReference>
<dbReference type="PANTHER" id="PTHR37841:SF1">
    <property type="entry name" value="DUF3298 DOMAIN-CONTAINING PROTEIN"/>
    <property type="match status" value="1"/>
</dbReference>
<dbReference type="InterPro" id="IPR021729">
    <property type="entry name" value="DUF3298"/>
</dbReference>
<protein>
    <recommendedName>
        <fullName evidence="1">DUF3298 domain-containing protein</fullName>
    </recommendedName>
</protein>
<dbReference type="Gene3D" id="3.30.565.40">
    <property type="entry name" value="Fervidobacterium nodosum Rt17-B1 like"/>
    <property type="match status" value="1"/>
</dbReference>
<comment type="caution">
    <text evidence="2">The sequence shown here is derived from an EMBL/GenBank/DDBJ whole genome shotgun (WGS) entry which is preliminary data.</text>
</comment>
<dbReference type="InterPro" id="IPR037126">
    <property type="entry name" value="PdaC/RsiV-like_sf"/>
</dbReference>
<name>A0A852TJ88_9BACI</name>
<dbReference type="Pfam" id="PF14903">
    <property type="entry name" value="WG_beta_rep"/>
    <property type="match status" value="6"/>
</dbReference>
<reference evidence="3" key="1">
    <citation type="submission" date="2020-07" db="EMBL/GenBank/DDBJ databases">
        <authorList>
            <person name="Partida-Martinez L."/>
            <person name="Huntemann M."/>
            <person name="Clum A."/>
            <person name="Wang J."/>
            <person name="Palaniappan K."/>
            <person name="Ritter S."/>
            <person name="Chen I.-M."/>
            <person name="Stamatis D."/>
            <person name="Reddy T."/>
            <person name="O'Malley R."/>
            <person name="Daum C."/>
            <person name="Shapiro N."/>
            <person name="Ivanova N."/>
            <person name="Kyrpides N."/>
            <person name="Woyke T."/>
        </authorList>
    </citation>
    <scope>NUCLEOTIDE SEQUENCE [LARGE SCALE GENOMIC DNA]</scope>
    <source>
        <strain evidence="3">AT2.8</strain>
    </source>
</reference>
<dbReference type="AlphaFoldDB" id="A0A852TJ88"/>
<proteinExistence type="predicted"/>
<sequence>MSRRNTEQENWITYLLSLSRMVYLFPAEVKDIGGGKWGYINEKGAFILPPKYEMARDFQENGLAIIQLNNLTGIINTDGYFIVKPKYETIIPFSEGRATAIDHEGFKVLDESGKEITSKAYSFIGDFQEGRAAAANTNEQGNYLYGYLNRRGNEVISLSYESASDFEHGKALVKIKEGSYSLIDLTGKVLHSYSFPFVDDYGEGMLAFRKSNDGKWGYMDESGKVLIEPQFIGTQPFVEDRAIVNVENNHYGLIDRQGKYIIKPQYSSLLNLGENRYALGKAQDPERPYLFQKYAIADADGHIYTGFIYNGVSEYKDGVASAYNDEMTFFIDKRGQRLNHLPMIHGSGTLAFNKSLIKGDIDLRILYFDKKGTLVWKQNTIIPLKADYSVTENKFKPNKDYLVYYPQLTGVSSPESVNQTLKELSGVKAIPQHTQLESSYAGDFDVSFYKNNLVVLEINGYDYPFGAAHGMPVKKYAHIDLKTGRFYQLKELFKREADYVKVISEMIGEKIKNDEQYSYVFPDTYKGIKADQSFFISEGALNIYFEPYEIAPYAAGFPTFTIPFHDLSSMIDHDGIFWRSFH</sequence>
<gene>
    <name evidence="2" type="ORF">F4694_005084</name>
</gene>
<dbReference type="Pfam" id="PF11738">
    <property type="entry name" value="DUF3298"/>
    <property type="match status" value="1"/>
</dbReference>
<dbReference type="PANTHER" id="PTHR37841">
    <property type="entry name" value="GLR2918 PROTEIN"/>
    <property type="match status" value="1"/>
</dbReference>
<dbReference type="SUPFAM" id="SSF69360">
    <property type="entry name" value="Cell wall binding repeat"/>
    <property type="match status" value="1"/>
</dbReference>